<reference evidence="2 4" key="2">
    <citation type="journal article" date="2019" name="Ecotoxicol. Environ. Saf.">
        <title>Microbial characterization of heavy metal resistant bacterial strains isolated from an electroplating wastewater treatment plant.</title>
        <authorList>
            <person name="Cai X."/>
            <person name="Zheng X."/>
            <person name="Zhang D."/>
            <person name="Iqbal W."/>
            <person name="Liu C."/>
            <person name="Yang B."/>
            <person name="Zhao X."/>
            <person name="Lu X."/>
            <person name="Mao Y."/>
        </authorList>
    </citation>
    <scope>NUCLEOTIDE SEQUENCE [LARGE SCALE GENOMIC DNA]</scope>
    <source>
        <strain evidence="2 4">Co1-1</strain>
    </source>
</reference>
<proteinExistence type="predicted"/>
<dbReference type="Proteomes" id="UP000190641">
    <property type="component" value="Unassembled WGS sequence"/>
</dbReference>
<reference evidence="1 3" key="1">
    <citation type="submission" date="2017-01" db="EMBL/GenBank/DDBJ databases">
        <title>Bacillus cereus isolates.</title>
        <authorList>
            <person name="Beno S.M."/>
        </authorList>
    </citation>
    <scope>NUCLEOTIDE SEQUENCE [LARGE SCALE GENOMIC DNA]</scope>
    <source>
        <strain evidence="1 3">FSL K6-1030</strain>
    </source>
</reference>
<name>A0A9X6B346_BACCE</name>
<dbReference type="AlphaFoldDB" id="A0A9X6B346"/>
<dbReference type="EMBL" id="MUAU01000415">
    <property type="protein sequence ID" value="OOR68292.1"/>
    <property type="molecule type" value="Genomic_DNA"/>
</dbReference>
<evidence type="ECO:0000313" key="4">
    <source>
        <dbReference type="Proteomes" id="UP000321735"/>
    </source>
</evidence>
<organism evidence="1 3">
    <name type="scientific">Bacillus cereus</name>
    <dbReference type="NCBI Taxonomy" id="1396"/>
    <lineage>
        <taxon>Bacteria</taxon>
        <taxon>Bacillati</taxon>
        <taxon>Bacillota</taxon>
        <taxon>Bacilli</taxon>
        <taxon>Bacillales</taxon>
        <taxon>Bacillaceae</taxon>
        <taxon>Bacillus</taxon>
        <taxon>Bacillus cereus group</taxon>
    </lineage>
</organism>
<dbReference type="Proteomes" id="UP000321735">
    <property type="component" value="Chromosome"/>
</dbReference>
<dbReference type="RefSeq" id="WP_127064276.1">
    <property type="nucleotide sequence ID" value="NZ_CP031778.1"/>
</dbReference>
<evidence type="ECO:0000313" key="1">
    <source>
        <dbReference type="EMBL" id="OOR68292.1"/>
    </source>
</evidence>
<protein>
    <submittedName>
        <fullName evidence="1">Uncharacterized protein</fullName>
    </submittedName>
</protein>
<dbReference type="EMBL" id="CP031778">
    <property type="protein sequence ID" value="QDZ77040.1"/>
    <property type="molecule type" value="Genomic_DNA"/>
</dbReference>
<gene>
    <name evidence="1" type="ORF">BLX06_34970</name>
    <name evidence="2" type="ORF">D0437_30190</name>
</gene>
<sequence length="202" mass="24149">MVYAELTPSFQGSFRSDLCKVLRYYLEDTKYACVTEDTSIVTDSFVEILMVYFQGSPVFFKWEKMGFEMDRISCKQVLQKIEHAMRQRSSTLKHRNHFYRLLREVGLQEDIPQDFLCMKKRILELEMLKQQRETKKKGRLVSGRQIKLLQVLWKKTFHRTLEVSKDMTQGEVDELFRRIHKKRCKLARMSEENNSGDISKIF</sequence>
<evidence type="ECO:0000313" key="2">
    <source>
        <dbReference type="EMBL" id="QDZ77040.1"/>
    </source>
</evidence>
<accession>A0A9X6B346</accession>
<evidence type="ECO:0000313" key="3">
    <source>
        <dbReference type="Proteomes" id="UP000190641"/>
    </source>
</evidence>